<protein>
    <submittedName>
        <fullName evidence="2">Iron-sulfur cluster biosynthesis family protein</fullName>
    </submittedName>
</protein>
<accession>A0A848MCA8</accession>
<dbReference type="InterPro" id="IPR000361">
    <property type="entry name" value="ATAP_core_dom"/>
</dbReference>
<dbReference type="InterPro" id="IPR035903">
    <property type="entry name" value="HesB-like_dom_sf"/>
</dbReference>
<feature type="domain" description="Core" evidence="1">
    <location>
        <begin position="1"/>
        <end position="105"/>
    </location>
</feature>
<dbReference type="EMBL" id="JABBPN010000014">
    <property type="protein sequence ID" value="NMO97074.1"/>
    <property type="molecule type" value="Genomic_DNA"/>
</dbReference>
<evidence type="ECO:0000313" key="3">
    <source>
        <dbReference type="Proteomes" id="UP000565468"/>
    </source>
</evidence>
<dbReference type="Proteomes" id="UP000565468">
    <property type="component" value="Unassembled WGS sequence"/>
</dbReference>
<sequence length="109" mass="12150">MMIQLTPAAEQKLKDKIGSQPGSIRLINDSEGCGCVMSAVPGLRVIQHPEEDDFKLESDGSISFYMSRRHEVFFEEALKLDVNPVGHTFRLSSQSQTYSTNVQTVDSRS</sequence>
<dbReference type="Pfam" id="PF01521">
    <property type="entry name" value="Fe-S_biosyn"/>
    <property type="match status" value="1"/>
</dbReference>
<proteinExistence type="predicted"/>
<evidence type="ECO:0000259" key="1">
    <source>
        <dbReference type="Pfam" id="PF01521"/>
    </source>
</evidence>
<organism evidence="2 3">
    <name type="scientific">Paenibacillus lemnae</name>
    <dbReference type="NCBI Taxonomy" id="1330551"/>
    <lineage>
        <taxon>Bacteria</taxon>
        <taxon>Bacillati</taxon>
        <taxon>Bacillota</taxon>
        <taxon>Bacilli</taxon>
        <taxon>Bacillales</taxon>
        <taxon>Paenibacillaceae</taxon>
        <taxon>Paenibacillus</taxon>
    </lineage>
</organism>
<gene>
    <name evidence="2" type="ORF">HII30_15015</name>
</gene>
<keyword evidence="3" id="KW-1185">Reference proteome</keyword>
<dbReference type="AlphaFoldDB" id="A0A848MCA8"/>
<dbReference type="SUPFAM" id="SSF89360">
    <property type="entry name" value="HesB-like domain"/>
    <property type="match status" value="1"/>
</dbReference>
<evidence type="ECO:0000313" key="2">
    <source>
        <dbReference type="EMBL" id="NMO97074.1"/>
    </source>
</evidence>
<comment type="caution">
    <text evidence="2">The sequence shown here is derived from an EMBL/GenBank/DDBJ whole genome shotgun (WGS) entry which is preliminary data.</text>
</comment>
<dbReference type="Gene3D" id="2.60.300.12">
    <property type="entry name" value="HesB-like domain"/>
    <property type="match status" value="1"/>
</dbReference>
<reference evidence="2 3" key="1">
    <citation type="submission" date="2020-04" db="EMBL/GenBank/DDBJ databases">
        <title>Paenibacillus algicola sp. nov., a novel marine bacterium producing alginate lyase.</title>
        <authorList>
            <person name="Huang H."/>
        </authorList>
    </citation>
    <scope>NUCLEOTIDE SEQUENCE [LARGE SCALE GENOMIC DNA]</scope>
    <source>
        <strain evidence="2 3">L7-75</strain>
    </source>
</reference>
<name>A0A848MCA8_PAELE</name>